<keyword evidence="4" id="KW-0804">Transcription</keyword>
<accession>A0A930B757</accession>
<comment type="caution">
    <text evidence="6">The sequence shown here is derived from an EMBL/GenBank/DDBJ whole genome shotgun (WGS) entry which is preliminary data.</text>
</comment>
<organism evidence="6 7">
    <name type="scientific">Dialister invisus</name>
    <dbReference type="NCBI Taxonomy" id="218538"/>
    <lineage>
        <taxon>Bacteria</taxon>
        <taxon>Bacillati</taxon>
        <taxon>Bacillota</taxon>
        <taxon>Negativicutes</taxon>
        <taxon>Veillonellales</taxon>
        <taxon>Veillonellaceae</taxon>
        <taxon>Dialister</taxon>
    </lineage>
</organism>
<dbReference type="PRINTS" id="PR00039">
    <property type="entry name" value="HTHLYSR"/>
</dbReference>
<evidence type="ECO:0000256" key="2">
    <source>
        <dbReference type="ARBA" id="ARBA00023015"/>
    </source>
</evidence>
<protein>
    <submittedName>
        <fullName evidence="6">LysR family transcriptional regulator</fullName>
    </submittedName>
</protein>
<evidence type="ECO:0000313" key="6">
    <source>
        <dbReference type="EMBL" id="MBF1128690.1"/>
    </source>
</evidence>
<proteinExistence type="inferred from homology"/>
<dbReference type="PANTHER" id="PTHR30419">
    <property type="entry name" value="HTH-TYPE TRANSCRIPTIONAL REGULATOR YBHD"/>
    <property type="match status" value="1"/>
</dbReference>
<dbReference type="GO" id="GO:0003700">
    <property type="term" value="F:DNA-binding transcription factor activity"/>
    <property type="evidence" value="ECO:0007669"/>
    <property type="project" value="InterPro"/>
</dbReference>
<dbReference type="Pfam" id="PF03466">
    <property type="entry name" value="LysR_substrate"/>
    <property type="match status" value="1"/>
</dbReference>
<dbReference type="InterPro" id="IPR036390">
    <property type="entry name" value="WH_DNA-bd_sf"/>
</dbReference>
<dbReference type="Pfam" id="PF00126">
    <property type="entry name" value="HTH_1"/>
    <property type="match status" value="1"/>
</dbReference>
<name>A0A930B757_9FIRM</name>
<dbReference type="RefSeq" id="WP_007069485.1">
    <property type="nucleotide sequence ID" value="NZ_CAKVSM010000054.1"/>
</dbReference>
<evidence type="ECO:0000313" key="7">
    <source>
        <dbReference type="Proteomes" id="UP000757890"/>
    </source>
</evidence>
<evidence type="ECO:0000256" key="4">
    <source>
        <dbReference type="ARBA" id="ARBA00023163"/>
    </source>
</evidence>
<feature type="domain" description="HTH lysR-type" evidence="5">
    <location>
        <begin position="3"/>
        <end position="60"/>
    </location>
</feature>
<comment type="similarity">
    <text evidence="1">Belongs to the LysR transcriptional regulatory family.</text>
</comment>
<dbReference type="SUPFAM" id="SSF53850">
    <property type="entry name" value="Periplasmic binding protein-like II"/>
    <property type="match status" value="1"/>
</dbReference>
<dbReference type="Proteomes" id="UP000757890">
    <property type="component" value="Unassembled WGS sequence"/>
</dbReference>
<dbReference type="SUPFAM" id="SSF46785">
    <property type="entry name" value="Winged helix' DNA-binding domain"/>
    <property type="match status" value="1"/>
</dbReference>
<dbReference type="Gene3D" id="1.10.10.10">
    <property type="entry name" value="Winged helix-like DNA-binding domain superfamily/Winged helix DNA-binding domain"/>
    <property type="match status" value="1"/>
</dbReference>
<dbReference type="GeneID" id="78277230"/>
<dbReference type="PANTHER" id="PTHR30419:SF28">
    <property type="entry name" value="HTH-TYPE TRANSCRIPTIONAL REGULATOR BSDA"/>
    <property type="match status" value="1"/>
</dbReference>
<evidence type="ECO:0000259" key="5">
    <source>
        <dbReference type="PROSITE" id="PS50931"/>
    </source>
</evidence>
<keyword evidence="2" id="KW-0805">Transcription regulation</keyword>
<dbReference type="EMBL" id="JABZMK010000001">
    <property type="protein sequence ID" value="MBF1128690.1"/>
    <property type="molecule type" value="Genomic_DNA"/>
</dbReference>
<reference evidence="6" key="1">
    <citation type="submission" date="2020-04" db="EMBL/GenBank/DDBJ databases">
        <title>Deep metagenomics examines the oral microbiome during advanced dental caries in children, revealing novel taxa and co-occurrences with host molecules.</title>
        <authorList>
            <person name="Baker J.L."/>
            <person name="Morton J.T."/>
            <person name="Dinis M."/>
            <person name="Alvarez R."/>
            <person name="Tran N.C."/>
            <person name="Knight R."/>
            <person name="Edlund A."/>
        </authorList>
    </citation>
    <scope>NUCLEOTIDE SEQUENCE</scope>
    <source>
        <strain evidence="6">JCVI_32_bin.14</strain>
    </source>
</reference>
<dbReference type="FunFam" id="1.10.10.10:FF:000001">
    <property type="entry name" value="LysR family transcriptional regulator"/>
    <property type="match status" value="1"/>
</dbReference>
<evidence type="ECO:0000256" key="3">
    <source>
        <dbReference type="ARBA" id="ARBA00023125"/>
    </source>
</evidence>
<gene>
    <name evidence="6" type="ORF">HXL70_01370</name>
</gene>
<dbReference type="CDD" id="cd05466">
    <property type="entry name" value="PBP2_LTTR_substrate"/>
    <property type="match status" value="1"/>
</dbReference>
<dbReference type="InterPro" id="IPR036388">
    <property type="entry name" value="WH-like_DNA-bd_sf"/>
</dbReference>
<keyword evidence="3" id="KW-0238">DNA-binding</keyword>
<dbReference type="GO" id="GO:0005829">
    <property type="term" value="C:cytosol"/>
    <property type="evidence" value="ECO:0007669"/>
    <property type="project" value="TreeGrafter"/>
</dbReference>
<sequence>MKLNFTSLLYFQRTAEMQHLTNAAESLHVAQPALSRMISGIEKELGVALFERKGRNIKLTRDGEILLKHAKSFLAELDQLKTDLNESKNLQQMTVTLNIESAAQLIPVFLMKFRQEHPEAILDIRNRSLHHLHSQETDLTLFSSNEPIDSPHTVTLFKENLIVIMPKDSTYANGSRLSLSDLATAKFIAPPKGMWLRKTIDDLCASAGFEANVVMESDNPNTVREFIHAGLGIAVIPQLTWYAARGEHIKMAFLTDDKCYRHLNLSWHTDSQLSLVAVLLQEYIIDNFWEFVQNAASYNSPLL</sequence>
<dbReference type="InterPro" id="IPR050950">
    <property type="entry name" value="HTH-type_LysR_regulators"/>
</dbReference>
<dbReference type="Gene3D" id="3.40.190.290">
    <property type="match status" value="1"/>
</dbReference>
<dbReference type="InterPro" id="IPR005119">
    <property type="entry name" value="LysR_subst-bd"/>
</dbReference>
<dbReference type="PROSITE" id="PS50931">
    <property type="entry name" value="HTH_LYSR"/>
    <property type="match status" value="1"/>
</dbReference>
<dbReference type="GO" id="GO:0003677">
    <property type="term" value="F:DNA binding"/>
    <property type="evidence" value="ECO:0007669"/>
    <property type="project" value="UniProtKB-KW"/>
</dbReference>
<evidence type="ECO:0000256" key="1">
    <source>
        <dbReference type="ARBA" id="ARBA00009437"/>
    </source>
</evidence>
<dbReference type="InterPro" id="IPR000847">
    <property type="entry name" value="LysR_HTH_N"/>
</dbReference>
<dbReference type="AlphaFoldDB" id="A0A930B757"/>